<comment type="caution">
    <text evidence="7">The sequence shown here is derived from an EMBL/GenBank/DDBJ whole genome shotgun (WGS) entry which is preliminary data.</text>
</comment>
<reference evidence="7 8" key="1">
    <citation type="journal article" date="2019" name="Nat. Microbiol.">
        <title>Mediterranean grassland soil C-N compound turnover is dependent on rainfall and depth, and is mediated by genomically divergent microorganisms.</title>
        <authorList>
            <person name="Diamond S."/>
            <person name="Andeer P.F."/>
            <person name="Li Z."/>
            <person name="Crits-Christoph A."/>
            <person name="Burstein D."/>
            <person name="Anantharaman K."/>
            <person name="Lane K.R."/>
            <person name="Thomas B.C."/>
            <person name="Pan C."/>
            <person name="Northen T.R."/>
            <person name="Banfield J.F."/>
        </authorList>
    </citation>
    <scope>NUCLEOTIDE SEQUENCE [LARGE SCALE GENOMIC DNA]</scope>
    <source>
        <strain evidence="7">WS_11</strain>
    </source>
</reference>
<feature type="binding site" evidence="5">
    <location>
        <begin position="143"/>
        <end position="145"/>
    </location>
    <ligand>
        <name>substrate</name>
    </ligand>
</feature>
<dbReference type="Proteomes" id="UP000319771">
    <property type="component" value="Unassembled WGS sequence"/>
</dbReference>
<dbReference type="PROSITE" id="PS51733">
    <property type="entry name" value="BPL_LPL_CATALYTIC"/>
    <property type="match status" value="1"/>
</dbReference>
<dbReference type="HAMAP" id="MF_00013">
    <property type="entry name" value="LipB"/>
    <property type="match status" value="1"/>
</dbReference>
<evidence type="ECO:0000259" key="6">
    <source>
        <dbReference type="PROSITE" id="PS51733"/>
    </source>
</evidence>
<evidence type="ECO:0000256" key="4">
    <source>
        <dbReference type="ARBA" id="ARBA00024732"/>
    </source>
</evidence>
<dbReference type="InterPro" id="IPR004143">
    <property type="entry name" value="BPL_LPL_catalytic"/>
</dbReference>
<dbReference type="InterPro" id="IPR000544">
    <property type="entry name" value="Octanoyltransferase"/>
</dbReference>
<keyword evidence="5" id="KW-0963">Cytoplasm</keyword>
<dbReference type="GO" id="GO:0005737">
    <property type="term" value="C:cytoplasm"/>
    <property type="evidence" value="ECO:0007669"/>
    <property type="project" value="UniProtKB-SubCell"/>
</dbReference>
<dbReference type="PROSITE" id="PS01313">
    <property type="entry name" value="LIPB"/>
    <property type="match status" value="1"/>
</dbReference>
<dbReference type="SUPFAM" id="SSF55681">
    <property type="entry name" value="Class II aaRS and biotin synthetases"/>
    <property type="match status" value="1"/>
</dbReference>
<comment type="similarity">
    <text evidence="5">Belongs to the LipB family.</text>
</comment>
<evidence type="ECO:0000313" key="8">
    <source>
        <dbReference type="Proteomes" id="UP000319771"/>
    </source>
</evidence>
<comment type="pathway">
    <text evidence="1 5">Protein modification; protein lipoylation via endogenous pathway; protein N(6)-(lipoyl)lysine from octanoyl-[acyl-carrier-protein]: step 1/2.</text>
</comment>
<keyword evidence="3 5" id="KW-0012">Acyltransferase</keyword>
<dbReference type="Pfam" id="PF21948">
    <property type="entry name" value="LplA-B_cat"/>
    <property type="match status" value="1"/>
</dbReference>
<dbReference type="AlphaFoldDB" id="A0A538U6D9"/>
<dbReference type="PANTHER" id="PTHR10993:SF7">
    <property type="entry name" value="LIPOYLTRANSFERASE 2, MITOCHONDRIAL-RELATED"/>
    <property type="match status" value="1"/>
</dbReference>
<comment type="catalytic activity">
    <reaction evidence="5">
        <text>octanoyl-[ACP] + L-lysyl-[protein] = N(6)-octanoyl-L-lysyl-[protein] + holo-[ACP] + H(+)</text>
        <dbReference type="Rhea" id="RHEA:17665"/>
        <dbReference type="Rhea" id="RHEA-COMP:9636"/>
        <dbReference type="Rhea" id="RHEA-COMP:9685"/>
        <dbReference type="Rhea" id="RHEA-COMP:9752"/>
        <dbReference type="Rhea" id="RHEA-COMP:9928"/>
        <dbReference type="ChEBI" id="CHEBI:15378"/>
        <dbReference type="ChEBI" id="CHEBI:29969"/>
        <dbReference type="ChEBI" id="CHEBI:64479"/>
        <dbReference type="ChEBI" id="CHEBI:78463"/>
        <dbReference type="ChEBI" id="CHEBI:78809"/>
        <dbReference type="EC" id="2.3.1.181"/>
    </reaction>
</comment>
<comment type="subcellular location">
    <subcellularLocation>
        <location evidence="5">Cytoplasm</location>
    </subcellularLocation>
</comment>
<dbReference type="UniPathway" id="UPA00538">
    <property type="reaction ID" value="UER00592"/>
</dbReference>
<accession>A0A538U6D9</accession>
<feature type="binding site" evidence="5">
    <location>
        <begin position="76"/>
        <end position="83"/>
    </location>
    <ligand>
        <name>substrate</name>
    </ligand>
</feature>
<protein>
    <recommendedName>
        <fullName evidence="5">Octanoyltransferase</fullName>
        <ecNumber evidence="5">2.3.1.181</ecNumber>
    </recommendedName>
    <alternativeName>
        <fullName evidence="5">Lipoate-protein ligase B</fullName>
    </alternativeName>
    <alternativeName>
        <fullName evidence="5">Lipoyl/octanoyl transferase</fullName>
    </alternativeName>
    <alternativeName>
        <fullName evidence="5">Octanoyl-[acyl-carrier-protein]-protein N-octanoyltransferase</fullName>
    </alternativeName>
</protein>
<evidence type="ECO:0000256" key="5">
    <source>
        <dbReference type="HAMAP-Rule" id="MF_00013"/>
    </source>
</evidence>
<dbReference type="InterPro" id="IPR045864">
    <property type="entry name" value="aa-tRNA-synth_II/BPL/LPL"/>
</dbReference>
<feature type="binding site" evidence="5">
    <location>
        <begin position="156"/>
        <end position="158"/>
    </location>
    <ligand>
        <name>substrate</name>
    </ligand>
</feature>
<dbReference type="CDD" id="cd16444">
    <property type="entry name" value="LipB"/>
    <property type="match status" value="1"/>
</dbReference>
<evidence type="ECO:0000256" key="2">
    <source>
        <dbReference type="ARBA" id="ARBA00022679"/>
    </source>
</evidence>
<dbReference type="InterPro" id="IPR020605">
    <property type="entry name" value="Octanoyltransferase_CS"/>
</dbReference>
<keyword evidence="2 5" id="KW-0808">Transferase</keyword>
<comment type="miscellaneous">
    <text evidence="5">In the reaction, the free carboxyl group of octanoic acid is attached via an amide linkage to the epsilon-amino group of a specific lysine residue of lipoyl domains of lipoate-dependent enzymes.</text>
</comment>
<feature type="site" description="Lowers pKa of active site Cys" evidence="5">
    <location>
        <position position="140"/>
    </location>
</feature>
<dbReference type="Gene3D" id="3.30.930.10">
    <property type="entry name" value="Bira Bifunctional Protein, Domain 2"/>
    <property type="match status" value="1"/>
</dbReference>
<dbReference type="PANTHER" id="PTHR10993">
    <property type="entry name" value="OCTANOYLTRANSFERASE"/>
    <property type="match status" value="1"/>
</dbReference>
<sequence length="242" mass="25955">MSTLSVAHLGPVAYRDGLDLQSGLVRARAEGLTGDWLLYPDHPPVLTVGRGGRGESLRADPATLGRLGIEVFEVARGGDFTWHGPGQLVGYLVCDLTTRGRDLHRFLRDIERGLIEALRVWGLDGETLPGRTGVWVGGEKIASIGVAVRRWVSYHGFALNVAPDLRFFELIHPCGLRGIHMTSLAARLGPKAPDLAGAREAVATGMAERLGYPGVAWADAETVRRLATAEPGNLIETAPAAR</sequence>
<feature type="domain" description="BPL/LPL catalytic" evidence="6">
    <location>
        <begin position="31"/>
        <end position="214"/>
    </location>
</feature>
<dbReference type="GO" id="GO:0009249">
    <property type="term" value="P:protein lipoylation"/>
    <property type="evidence" value="ECO:0007669"/>
    <property type="project" value="InterPro"/>
</dbReference>
<gene>
    <name evidence="5 7" type="primary">lipB</name>
    <name evidence="7" type="ORF">E6K81_10085</name>
</gene>
<organism evidence="7 8">
    <name type="scientific">Eiseniibacteriota bacterium</name>
    <dbReference type="NCBI Taxonomy" id="2212470"/>
    <lineage>
        <taxon>Bacteria</taxon>
        <taxon>Candidatus Eiseniibacteriota</taxon>
    </lineage>
</organism>
<evidence type="ECO:0000256" key="3">
    <source>
        <dbReference type="ARBA" id="ARBA00023315"/>
    </source>
</evidence>
<feature type="active site" description="Acyl-thioester intermediate" evidence="5">
    <location>
        <position position="174"/>
    </location>
</feature>
<proteinExistence type="inferred from homology"/>
<dbReference type="NCBIfam" id="TIGR00214">
    <property type="entry name" value="lipB"/>
    <property type="match status" value="1"/>
</dbReference>
<dbReference type="EMBL" id="VBPB01000163">
    <property type="protein sequence ID" value="TMQ71450.1"/>
    <property type="molecule type" value="Genomic_DNA"/>
</dbReference>
<name>A0A538U6D9_UNCEI</name>
<evidence type="ECO:0000256" key="1">
    <source>
        <dbReference type="ARBA" id="ARBA00004821"/>
    </source>
</evidence>
<dbReference type="GO" id="GO:0033819">
    <property type="term" value="F:lipoyl(octanoyl) transferase activity"/>
    <property type="evidence" value="ECO:0007669"/>
    <property type="project" value="UniProtKB-EC"/>
</dbReference>
<dbReference type="EC" id="2.3.1.181" evidence="5"/>
<comment type="function">
    <text evidence="4 5">Catalyzes the transfer of endogenously produced octanoic acid from octanoyl-acyl-carrier-protein onto the lipoyl domains of lipoate-dependent enzymes. Lipoyl-ACP can also act as a substrate although octanoyl-ACP is likely to be the physiological substrate.</text>
</comment>
<evidence type="ECO:0000313" key="7">
    <source>
        <dbReference type="EMBL" id="TMQ71450.1"/>
    </source>
</evidence>